<organism evidence="3 4">
    <name type="scientific">Devosia insulae DS-56</name>
    <dbReference type="NCBI Taxonomy" id="1116389"/>
    <lineage>
        <taxon>Bacteria</taxon>
        <taxon>Pseudomonadati</taxon>
        <taxon>Pseudomonadota</taxon>
        <taxon>Alphaproteobacteria</taxon>
        <taxon>Hyphomicrobiales</taxon>
        <taxon>Devosiaceae</taxon>
        <taxon>Devosia</taxon>
    </lineage>
</organism>
<evidence type="ECO:0000256" key="2">
    <source>
        <dbReference type="SAM" id="Phobius"/>
    </source>
</evidence>
<proteinExistence type="predicted"/>
<evidence type="ECO:0000313" key="3">
    <source>
        <dbReference type="EMBL" id="OEO28925.1"/>
    </source>
</evidence>
<keyword evidence="4" id="KW-1185">Reference proteome</keyword>
<protein>
    <submittedName>
        <fullName evidence="3">Uncharacterized protein</fullName>
    </submittedName>
</protein>
<evidence type="ECO:0000313" key="4">
    <source>
        <dbReference type="Proteomes" id="UP000095463"/>
    </source>
</evidence>
<dbReference type="Proteomes" id="UP000095463">
    <property type="component" value="Unassembled WGS sequence"/>
</dbReference>
<evidence type="ECO:0000256" key="1">
    <source>
        <dbReference type="SAM" id="MobiDB-lite"/>
    </source>
</evidence>
<feature type="region of interest" description="Disordered" evidence="1">
    <location>
        <begin position="52"/>
        <end position="129"/>
    </location>
</feature>
<keyword evidence="2" id="KW-0472">Membrane</keyword>
<feature type="transmembrane region" description="Helical" evidence="2">
    <location>
        <begin position="26"/>
        <end position="47"/>
    </location>
</feature>
<dbReference type="EMBL" id="LAJE02000344">
    <property type="protein sequence ID" value="OEO28925.1"/>
    <property type="molecule type" value="Genomic_DNA"/>
</dbReference>
<comment type="caution">
    <text evidence="3">The sequence shown here is derived from an EMBL/GenBank/DDBJ whole genome shotgun (WGS) entry which is preliminary data.</text>
</comment>
<dbReference type="RefSeq" id="WP_069911759.1">
    <property type="nucleotide sequence ID" value="NZ_LAJE02000344.1"/>
</dbReference>
<dbReference type="AlphaFoldDB" id="A0A1E5XK12"/>
<gene>
    <name evidence="3" type="ORF">VW23_027710</name>
</gene>
<keyword evidence="2" id="KW-0812">Transmembrane</keyword>
<reference evidence="3 4" key="1">
    <citation type="journal article" date="2015" name="Genome Announc.">
        <title>Genome Assemblies of Three Soil-Associated Devosia species: D. insulae, D. limi, and D. soli.</title>
        <authorList>
            <person name="Hassan Y.I."/>
            <person name="Lepp D."/>
            <person name="Zhou T."/>
        </authorList>
    </citation>
    <scope>NUCLEOTIDE SEQUENCE [LARGE SCALE GENOMIC DNA]</scope>
    <source>
        <strain evidence="3 4">DS-56</strain>
    </source>
</reference>
<keyword evidence="2" id="KW-1133">Transmembrane helix</keyword>
<accession>A0A1E5XK12</accession>
<name>A0A1E5XK12_9HYPH</name>
<sequence length="129" mass="12706">MAVPERDTVYSSDDANRTVYTRESSATGWFVGIIVALALLAIGYLVFSANSGPSTTSTTVNNTPAVEAPATPAPAPMTEAPATGTETTPMAPAAEPAPAPADAAPATEAPAAAPATEAPAPATEAPAAQ</sequence>